<organism evidence="10 11">
    <name type="scientific">Trichomonascus ciferrii</name>
    <dbReference type="NCBI Taxonomy" id="44093"/>
    <lineage>
        <taxon>Eukaryota</taxon>
        <taxon>Fungi</taxon>
        <taxon>Dikarya</taxon>
        <taxon>Ascomycota</taxon>
        <taxon>Saccharomycotina</taxon>
        <taxon>Dipodascomycetes</taxon>
        <taxon>Dipodascales</taxon>
        <taxon>Trichomonascaceae</taxon>
        <taxon>Trichomonascus</taxon>
        <taxon>Trichomonascus ciferrii complex</taxon>
    </lineage>
</organism>
<evidence type="ECO:0000256" key="4">
    <source>
        <dbReference type="ARBA" id="ARBA00022692"/>
    </source>
</evidence>
<dbReference type="GO" id="GO:0015171">
    <property type="term" value="F:amino acid transmembrane transporter activity"/>
    <property type="evidence" value="ECO:0007669"/>
    <property type="project" value="TreeGrafter"/>
</dbReference>
<protein>
    <recommendedName>
        <fullName evidence="9">Amino acid permease/ SLC12A domain-containing protein</fullName>
    </recommendedName>
</protein>
<feature type="transmembrane region" description="Helical" evidence="8">
    <location>
        <begin position="218"/>
        <end position="238"/>
    </location>
</feature>
<dbReference type="Pfam" id="PF00324">
    <property type="entry name" value="AA_permease"/>
    <property type="match status" value="1"/>
</dbReference>
<feature type="transmembrane region" description="Helical" evidence="8">
    <location>
        <begin position="175"/>
        <end position="198"/>
    </location>
</feature>
<evidence type="ECO:0000259" key="9">
    <source>
        <dbReference type="Pfam" id="PF00324"/>
    </source>
</evidence>
<accession>A0A642V0X8</accession>
<keyword evidence="4 8" id="KW-0812">Transmembrane</keyword>
<feature type="domain" description="Amino acid permease/ SLC12A" evidence="9">
    <location>
        <begin position="37"/>
        <end position="485"/>
    </location>
</feature>
<evidence type="ECO:0000256" key="2">
    <source>
        <dbReference type="ARBA" id="ARBA00006983"/>
    </source>
</evidence>
<comment type="subcellular location">
    <subcellularLocation>
        <location evidence="1">Membrane</location>
        <topology evidence="1">Multi-pass membrane protein</topology>
    </subcellularLocation>
</comment>
<comment type="similarity">
    <text evidence="2">Belongs to the amino acid-polyamine-organocation (APC) superfamily. YAT (TC 2.A.3.10) family.</text>
</comment>
<dbReference type="Proteomes" id="UP000761534">
    <property type="component" value="Unassembled WGS sequence"/>
</dbReference>
<feature type="transmembrane region" description="Helical" evidence="8">
    <location>
        <begin position="259"/>
        <end position="282"/>
    </location>
</feature>
<gene>
    <name evidence="10" type="ORF">TRICI_004461</name>
</gene>
<sequence length="527" mass="58712">MEIKNDPTILEHDVEKENIQIVQKEDNLNRGLSARQVQMIAIAGVIGTGLFLGTGKSLADGGPASLLIGYAIMGIIVYLTMITLGEMTAYIPVAGSFCSYASRFVDDSLGFTITWNYWFKNAVTAASDLTALQLVFQYWTDFPSWVISLIFWAFLVVINVIHVKAYGELEYWLSLLKVITIIIFIILGIVVNCGANTMHEYLGFKYWTIGEAPFVDGFRGFASVFVTAAFAYGSVESIGVTAGETKNPGRVMPKVAKTVFYRIIIFYILSVIIIGINVPYNYPGLSGGDAATSPFTLVFQQAGSKIAGSFINAVVVTSVISAGNHNIYAGTRLFYSLAISGYAPKFCAKLTPQQIPWVGLTVTSIVSALCFGASFIGAGVLWAWLQNLVGVANQMCWLSIGITSLRFRKALERQGKTHQLPYKNWTYPWGPWFVVVSVSIIVLIQGWSAFSPWNVSDFFSMYIELGIFPIMYVIWKLIKRTKIKTLDDMDLETDRYIPTADEVLQNEIEDELKGWRKYWFTLKSFFV</sequence>
<dbReference type="FunFam" id="1.20.1740.10:FF:000001">
    <property type="entry name" value="Amino acid permease"/>
    <property type="match status" value="1"/>
</dbReference>
<evidence type="ECO:0000313" key="11">
    <source>
        <dbReference type="Proteomes" id="UP000761534"/>
    </source>
</evidence>
<feature type="transmembrane region" description="Helical" evidence="8">
    <location>
        <begin position="37"/>
        <end position="54"/>
    </location>
</feature>
<feature type="transmembrane region" description="Helical" evidence="8">
    <location>
        <begin position="429"/>
        <end position="447"/>
    </location>
</feature>
<name>A0A642V0X8_9ASCO</name>
<dbReference type="PANTHER" id="PTHR43341:SF3">
    <property type="entry name" value="AMINO-ACID PERMEASE PB1C11.02-RELATED"/>
    <property type="match status" value="1"/>
</dbReference>
<dbReference type="InterPro" id="IPR050524">
    <property type="entry name" value="APC_YAT"/>
</dbReference>
<evidence type="ECO:0000256" key="5">
    <source>
        <dbReference type="ARBA" id="ARBA00022970"/>
    </source>
</evidence>
<keyword evidence="5" id="KW-0029">Amino-acid transport</keyword>
<keyword evidence="6 8" id="KW-1133">Transmembrane helix</keyword>
<dbReference type="GO" id="GO:0016020">
    <property type="term" value="C:membrane"/>
    <property type="evidence" value="ECO:0007669"/>
    <property type="project" value="UniProtKB-SubCell"/>
</dbReference>
<evidence type="ECO:0000313" key="10">
    <source>
        <dbReference type="EMBL" id="KAA8909626.1"/>
    </source>
</evidence>
<dbReference type="OrthoDB" id="3900342at2759"/>
<evidence type="ECO:0000256" key="3">
    <source>
        <dbReference type="ARBA" id="ARBA00022448"/>
    </source>
</evidence>
<dbReference type="Gene3D" id="1.20.1740.10">
    <property type="entry name" value="Amino acid/polyamine transporter I"/>
    <property type="match status" value="1"/>
</dbReference>
<feature type="transmembrane region" description="Helical" evidence="8">
    <location>
        <begin position="302"/>
        <end position="323"/>
    </location>
</feature>
<keyword evidence="3" id="KW-0813">Transport</keyword>
<dbReference type="VEuPathDB" id="FungiDB:TRICI_004461"/>
<feature type="transmembrane region" description="Helical" evidence="8">
    <location>
        <begin position="66"/>
        <end position="84"/>
    </location>
</feature>
<dbReference type="PROSITE" id="PS00218">
    <property type="entry name" value="AMINO_ACID_PERMEASE_1"/>
    <property type="match status" value="1"/>
</dbReference>
<dbReference type="InterPro" id="IPR004841">
    <property type="entry name" value="AA-permease/SLC12A_dom"/>
</dbReference>
<keyword evidence="7 8" id="KW-0472">Membrane</keyword>
<dbReference type="EMBL" id="SWFS01000336">
    <property type="protein sequence ID" value="KAA8909626.1"/>
    <property type="molecule type" value="Genomic_DNA"/>
</dbReference>
<feature type="transmembrane region" description="Helical" evidence="8">
    <location>
        <begin position="357"/>
        <end position="385"/>
    </location>
</feature>
<comment type="caution">
    <text evidence="10">The sequence shown here is derived from an EMBL/GenBank/DDBJ whole genome shotgun (WGS) entry which is preliminary data.</text>
</comment>
<feature type="transmembrane region" description="Helical" evidence="8">
    <location>
        <begin position="391"/>
        <end position="408"/>
    </location>
</feature>
<reference evidence="10" key="1">
    <citation type="journal article" date="2019" name="G3 (Bethesda)">
        <title>Genome Assemblies of Two Rare Opportunistic Yeast Pathogens: Diutina rugosa (syn. Candida rugosa) and Trichomonascus ciferrii (syn. Candida ciferrii).</title>
        <authorList>
            <person name="Mixao V."/>
            <person name="Saus E."/>
            <person name="Hansen A.P."/>
            <person name="Lass-Florl C."/>
            <person name="Gabaldon T."/>
        </authorList>
    </citation>
    <scope>NUCLEOTIDE SEQUENCE</scope>
    <source>
        <strain evidence="10">CBS 4856</strain>
    </source>
</reference>
<evidence type="ECO:0000256" key="6">
    <source>
        <dbReference type="ARBA" id="ARBA00022989"/>
    </source>
</evidence>
<dbReference type="AlphaFoldDB" id="A0A642V0X8"/>
<keyword evidence="11" id="KW-1185">Reference proteome</keyword>
<proteinExistence type="inferred from homology"/>
<evidence type="ECO:0000256" key="7">
    <source>
        <dbReference type="ARBA" id="ARBA00023136"/>
    </source>
</evidence>
<feature type="transmembrane region" description="Helical" evidence="8">
    <location>
        <begin position="142"/>
        <end position="163"/>
    </location>
</feature>
<feature type="transmembrane region" description="Helical" evidence="8">
    <location>
        <begin position="459"/>
        <end position="478"/>
    </location>
</feature>
<evidence type="ECO:0000256" key="1">
    <source>
        <dbReference type="ARBA" id="ARBA00004141"/>
    </source>
</evidence>
<dbReference type="PANTHER" id="PTHR43341">
    <property type="entry name" value="AMINO ACID PERMEASE"/>
    <property type="match status" value="1"/>
</dbReference>
<evidence type="ECO:0000256" key="8">
    <source>
        <dbReference type="SAM" id="Phobius"/>
    </source>
</evidence>
<dbReference type="PIRSF" id="PIRSF006060">
    <property type="entry name" value="AA_transporter"/>
    <property type="match status" value="1"/>
</dbReference>
<dbReference type="InterPro" id="IPR004840">
    <property type="entry name" value="Amino_acid_permease_CS"/>
</dbReference>